<name>A0AAV0S785_9ROSI</name>
<dbReference type="PANTHER" id="PTHR47926:SF537">
    <property type="entry name" value="PENTACOTRIPEPTIDE-REPEAT REGION OF PRORP DOMAIN-CONTAINING PROTEIN"/>
    <property type="match status" value="1"/>
</dbReference>
<dbReference type="EMBL" id="CAMGYJ010000011">
    <property type="protein sequence ID" value="CAI0629089.1"/>
    <property type="molecule type" value="Genomic_DNA"/>
</dbReference>
<gene>
    <name evidence="3" type="ORF">LITE_LOCUS51867</name>
</gene>
<evidence type="ECO:0000256" key="2">
    <source>
        <dbReference type="PROSITE-ProRule" id="PRU00708"/>
    </source>
</evidence>
<evidence type="ECO:0008006" key="5">
    <source>
        <dbReference type="Google" id="ProtNLM"/>
    </source>
</evidence>
<keyword evidence="1" id="KW-0677">Repeat</keyword>
<dbReference type="InterPro" id="IPR011990">
    <property type="entry name" value="TPR-like_helical_dom_sf"/>
</dbReference>
<dbReference type="GO" id="GO:0003723">
    <property type="term" value="F:RNA binding"/>
    <property type="evidence" value="ECO:0007669"/>
    <property type="project" value="InterPro"/>
</dbReference>
<dbReference type="AlphaFoldDB" id="A0AAV0S785"/>
<dbReference type="Proteomes" id="UP001154282">
    <property type="component" value="Unassembled WGS sequence"/>
</dbReference>
<dbReference type="InterPro" id="IPR046960">
    <property type="entry name" value="PPR_At4g14850-like_plant"/>
</dbReference>
<evidence type="ECO:0000313" key="3">
    <source>
        <dbReference type="EMBL" id="CAI0629089.1"/>
    </source>
</evidence>
<dbReference type="PANTHER" id="PTHR47926">
    <property type="entry name" value="PENTATRICOPEPTIDE REPEAT-CONTAINING PROTEIN"/>
    <property type="match status" value="1"/>
</dbReference>
<comment type="caution">
    <text evidence="3">The sequence shown here is derived from an EMBL/GenBank/DDBJ whole genome shotgun (WGS) entry which is preliminary data.</text>
</comment>
<dbReference type="Gene3D" id="1.25.40.10">
    <property type="entry name" value="Tetratricopeptide repeat domain"/>
    <property type="match status" value="2"/>
</dbReference>
<dbReference type="FunFam" id="1.25.40.10:FF:000031">
    <property type="entry name" value="Pentatricopeptide repeat-containing protein mitochondrial"/>
    <property type="match status" value="1"/>
</dbReference>
<evidence type="ECO:0000256" key="1">
    <source>
        <dbReference type="ARBA" id="ARBA00022737"/>
    </source>
</evidence>
<dbReference type="GO" id="GO:0009451">
    <property type="term" value="P:RNA modification"/>
    <property type="evidence" value="ECO:0007669"/>
    <property type="project" value="InterPro"/>
</dbReference>
<dbReference type="NCBIfam" id="TIGR00756">
    <property type="entry name" value="PPR"/>
    <property type="match status" value="2"/>
</dbReference>
<dbReference type="PROSITE" id="PS51375">
    <property type="entry name" value="PPR"/>
    <property type="match status" value="2"/>
</dbReference>
<dbReference type="Pfam" id="PF13041">
    <property type="entry name" value="PPR_2"/>
    <property type="match status" value="2"/>
</dbReference>
<protein>
    <recommendedName>
        <fullName evidence="5">Pentatricopeptide repeat-containing protein</fullName>
    </recommendedName>
</protein>
<dbReference type="Pfam" id="PF01535">
    <property type="entry name" value="PPR"/>
    <property type="match status" value="1"/>
</dbReference>
<sequence length="213" mass="23850">MYVYCKCGCLSVAKEMFDKRPVKNLFCWNVMINGLVGDGKYDEAVALFREMQQKKIEGDKVTMACLLLACTHLGTLELGRWLHGYIEMHKIEMDVALGTALVDMYARCGSIESAQQVFEELPEKDVMTWTALVVGLAMSGLGEEGLKFFDRMPEEGLKPDAITFIGVLAACSHAGLTDKGVAYFNSMAERSMEFIPPLNIMEVWWMYSAELAE</sequence>
<accession>A0AAV0S785</accession>
<feature type="repeat" description="PPR" evidence="2">
    <location>
        <begin position="125"/>
        <end position="159"/>
    </location>
</feature>
<evidence type="ECO:0000313" key="4">
    <source>
        <dbReference type="Proteomes" id="UP001154282"/>
    </source>
</evidence>
<organism evidence="3 4">
    <name type="scientific">Linum tenue</name>
    <dbReference type="NCBI Taxonomy" id="586396"/>
    <lineage>
        <taxon>Eukaryota</taxon>
        <taxon>Viridiplantae</taxon>
        <taxon>Streptophyta</taxon>
        <taxon>Embryophyta</taxon>
        <taxon>Tracheophyta</taxon>
        <taxon>Spermatophyta</taxon>
        <taxon>Magnoliopsida</taxon>
        <taxon>eudicotyledons</taxon>
        <taxon>Gunneridae</taxon>
        <taxon>Pentapetalae</taxon>
        <taxon>rosids</taxon>
        <taxon>fabids</taxon>
        <taxon>Malpighiales</taxon>
        <taxon>Linaceae</taxon>
        <taxon>Linum</taxon>
    </lineage>
</organism>
<proteinExistence type="predicted"/>
<feature type="repeat" description="PPR" evidence="2">
    <location>
        <begin position="24"/>
        <end position="58"/>
    </location>
</feature>
<reference evidence="3" key="1">
    <citation type="submission" date="2022-08" db="EMBL/GenBank/DDBJ databases">
        <authorList>
            <person name="Gutierrez-Valencia J."/>
        </authorList>
    </citation>
    <scope>NUCLEOTIDE SEQUENCE</scope>
</reference>
<dbReference type="InterPro" id="IPR002885">
    <property type="entry name" value="PPR_rpt"/>
</dbReference>
<keyword evidence="4" id="KW-1185">Reference proteome</keyword>